<proteinExistence type="predicted"/>
<reference evidence="1 2" key="1">
    <citation type="submission" date="2024-05" db="EMBL/GenBank/DDBJ databases">
        <title>Genetic variation in Jamaican populations of the coffee berry borer (Hypothenemus hampei).</title>
        <authorList>
            <person name="Errbii M."/>
            <person name="Myrie A."/>
        </authorList>
    </citation>
    <scope>NUCLEOTIDE SEQUENCE [LARGE SCALE GENOMIC DNA]</scope>
    <source>
        <strain evidence="1">JA-Hopewell-2020-01-JO</strain>
        <tissue evidence="1">Whole body</tissue>
    </source>
</reference>
<comment type="caution">
    <text evidence="1">The sequence shown here is derived from an EMBL/GenBank/DDBJ whole genome shotgun (WGS) entry which is preliminary data.</text>
</comment>
<organism evidence="1 2">
    <name type="scientific">Hypothenemus hampei</name>
    <name type="common">Coffee berry borer</name>
    <dbReference type="NCBI Taxonomy" id="57062"/>
    <lineage>
        <taxon>Eukaryota</taxon>
        <taxon>Metazoa</taxon>
        <taxon>Ecdysozoa</taxon>
        <taxon>Arthropoda</taxon>
        <taxon>Hexapoda</taxon>
        <taxon>Insecta</taxon>
        <taxon>Pterygota</taxon>
        <taxon>Neoptera</taxon>
        <taxon>Endopterygota</taxon>
        <taxon>Coleoptera</taxon>
        <taxon>Polyphaga</taxon>
        <taxon>Cucujiformia</taxon>
        <taxon>Curculionidae</taxon>
        <taxon>Scolytinae</taxon>
        <taxon>Hypothenemus</taxon>
    </lineage>
</organism>
<evidence type="ECO:0000313" key="1">
    <source>
        <dbReference type="EMBL" id="KAL1488650.1"/>
    </source>
</evidence>
<accession>A0ABD1E2S7</accession>
<evidence type="ECO:0008006" key="3">
    <source>
        <dbReference type="Google" id="ProtNLM"/>
    </source>
</evidence>
<name>A0ABD1E2S7_HYPHA</name>
<sequence>MNILKTGGGSYISTELNNIEKEICEIIGPQVDGLQNTYDDDSELQIESSSSAVNSNIKLNDETITTENEFTDENEDTEVAEKSWESYSSKMLKAPVSEKLTLKQKSRRIVTNKARIEKKEQHEKFLEEHNLKMQILKMELKIKEKESRNLDINSNETAL</sequence>
<keyword evidence="2" id="KW-1185">Reference proteome</keyword>
<dbReference type="AlphaFoldDB" id="A0ABD1E2S7"/>
<protein>
    <recommendedName>
        <fullName evidence="3">BZIP domain-containing protein</fullName>
    </recommendedName>
</protein>
<dbReference type="Proteomes" id="UP001566132">
    <property type="component" value="Unassembled WGS sequence"/>
</dbReference>
<dbReference type="EMBL" id="JBDJPC010000013">
    <property type="protein sequence ID" value="KAL1488650.1"/>
    <property type="molecule type" value="Genomic_DNA"/>
</dbReference>
<evidence type="ECO:0000313" key="2">
    <source>
        <dbReference type="Proteomes" id="UP001566132"/>
    </source>
</evidence>
<gene>
    <name evidence="1" type="ORF">ABEB36_014450</name>
</gene>